<reference evidence="1" key="6">
    <citation type="submission" date="2004-03" db="EMBL/GenBank/DDBJ databases">
        <authorList>
            <person name="Arakawa T."/>
            <person name="Carninci P."/>
            <person name="Fukuda S."/>
            <person name="Hashizume W."/>
            <person name="Hayashida K."/>
            <person name="Hori F."/>
            <person name="Iida J."/>
            <person name="Imamura K."/>
            <person name="Imotani K."/>
            <person name="Itoh M."/>
            <person name="Kanagawa S."/>
            <person name="Kawai J."/>
            <person name="Kojima M."/>
            <person name="Konno H."/>
            <person name="Murata M."/>
            <person name="Nakamura M."/>
            <person name="Ninomiya N."/>
            <person name="Nishiyori H."/>
            <person name="Nomura K."/>
            <person name="Ohno M."/>
            <person name="Sakazume N."/>
            <person name="Sano H."/>
            <person name="Sasaki D."/>
            <person name="Shibata K."/>
            <person name="Shiraki T."/>
            <person name="Tagami M."/>
            <person name="Tagami Y."/>
            <person name="Waki K."/>
            <person name="Watahiki A."/>
            <person name="Muramatsu M."/>
            <person name="Hayashizaki Y."/>
        </authorList>
    </citation>
    <scope>NUCLEOTIDE SEQUENCE</scope>
    <source>
        <strain evidence="1">C57BL/6J</strain>
        <tissue evidence="1">Whole body</tissue>
    </source>
</reference>
<dbReference type="MGI" id="MGI:3642915">
    <property type="gene designation" value="Gm10437"/>
</dbReference>
<reference evidence="1" key="5">
    <citation type="journal article" date="2002" name="Nature">
        <title>Analysis of the mouse transcriptome based on functional annotation of 60,770 full-length cDNAs.</title>
        <authorList>
            <consortium name="The FANTOM Consortium and the RIKEN Genome Exploration Research Group Phase I and II Team"/>
        </authorList>
    </citation>
    <scope>NUCLEOTIDE SEQUENCE</scope>
    <source>
        <strain evidence="1">C57BL/6J</strain>
        <tissue evidence="1">Whole body</tissue>
    </source>
</reference>
<sequence length="125" mass="13738">MNKGLSSFLSSGKPEAVLVVLDHRYSLFHLTFQQREAYSPFLWQSQSGLQTQLLPCCLSGRAGSPQLDPLSSAENLCKDSLLSYAVSLFLSTQLSGKCLHWFSGSPSLDGYNVHLSLIKFGDFCS</sequence>
<protein>
    <submittedName>
        <fullName evidence="1">Uncharacterized protein</fullName>
    </submittedName>
</protein>
<organism evidence="1">
    <name type="scientific">Mus musculus</name>
    <name type="common">Mouse</name>
    <dbReference type="NCBI Taxonomy" id="10090"/>
    <lineage>
        <taxon>Eukaryota</taxon>
        <taxon>Metazoa</taxon>
        <taxon>Chordata</taxon>
        <taxon>Craniata</taxon>
        <taxon>Vertebrata</taxon>
        <taxon>Euteleostomi</taxon>
        <taxon>Mammalia</taxon>
        <taxon>Eutheria</taxon>
        <taxon>Euarchontoglires</taxon>
        <taxon>Glires</taxon>
        <taxon>Rodentia</taxon>
        <taxon>Myomorpha</taxon>
        <taxon>Muroidea</taxon>
        <taxon>Muridae</taxon>
        <taxon>Murinae</taxon>
        <taxon>Mus</taxon>
        <taxon>Mus</taxon>
    </lineage>
</organism>
<accession>Q3UPH8</accession>
<dbReference type="EMBL" id="AK143525">
    <property type="protein sequence ID" value="BAE25417.1"/>
    <property type="molecule type" value="mRNA"/>
</dbReference>
<dbReference type="AlphaFoldDB" id="Q3UPH8"/>
<dbReference type="AGR" id="MGI:3642915"/>
<reference evidence="1" key="2">
    <citation type="journal article" date="2000" name="Genome Res.">
        <title>Normalization and subtraction of cap-trapper-selected cDNAs to prepare full-length cDNA libraries for rapid discovery of new genes.</title>
        <authorList>
            <person name="Carninci P."/>
            <person name="Shibata Y."/>
            <person name="Hayatsu N."/>
            <person name="Sugahara Y."/>
            <person name="Shibata K."/>
            <person name="Itoh M."/>
            <person name="Konno H."/>
            <person name="Okazaki Y."/>
            <person name="Muramatsu M."/>
            <person name="Hayashizaki Y."/>
        </authorList>
    </citation>
    <scope>NUCLEOTIDE SEQUENCE</scope>
    <source>
        <strain evidence="1">C57BL/6J</strain>
        <tissue evidence="1">Whole body</tissue>
    </source>
</reference>
<reference evidence="1" key="8">
    <citation type="journal article" date="2005" name="Science">
        <title>Antisense Transcription in the Mammalian Transcriptome.</title>
        <authorList>
            <consortium name="RIKEN Genome Exploration Research Group and Genome Science Group (Genome Network Project Core Group) and the FANTOM Consortium"/>
        </authorList>
    </citation>
    <scope>NUCLEOTIDE SEQUENCE</scope>
    <source>
        <strain evidence="1">C57BL/6J</strain>
        <tissue evidence="1">Whole body</tissue>
    </source>
</reference>
<name>Q3UPH8_MOUSE</name>
<proteinExistence type="evidence at transcript level"/>
<reference evidence="1" key="7">
    <citation type="journal article" date="2005" name="Science">
        <title>The Transcriptional Landscape of the Mammalian Genome.</title>
        <authorList>
            <consortium name="The FANTOM Consortium"/>
            <consortium name="Riken Genome Exploration Research Group and Genome Science Group (Genome Network Project Core Group)"/>
        </authorList>
    </citation>
    <scope>NUCLEOTIDE SEQUENCE</scope>
    <source>
        <strain evidence="1">C57BL/6J</strain>
        <tissue evidence="1">Whole body</tissue>
    </source>
</reference>
<evidence type="ECO:0000313" key="1">
    <source>
        <dbReference type="EMBL" id="BAE25417.1"/>
    </source>
</evidence>
<reference evidence="1" key="3">
    <citation type="journal article" date="2000" name="Genome Res.">
        <title>RIKEN integrated sequence analysis (RISA) system--384-format sequencing pipeline with 384 multicapillary sequencer.</title>
        <authorList>
            <person name="Shibata K."/>
            <person name="Itoh M."/>
            <person name="Aizawa K."/>
            <person name="Nagaoka S."/>
            <person name="Sasaki N."/>
            <person name="Carninci P."/>
            <person name="Konno H."/>
            <person name="Akiyama J."/>
            <person name="Nishi K."/>
            <person name="Kitsunai T."/>
            <person name="Tashiro H."/>
            <person name="Itoh M."/>
            <person name="Sumi N."/>
            <person name="Ishii Y."/>
            <person name="Nakamura S."/>
            <person name="Hazama M."/>
            <person name="Nishine T."/>
            <person name="Harada A."/>
            <person name="Yamamoto R."/>
            <person name="Matsumoto H."/>
            <person name="Sakaguchi S."/>
            <person name="Ikegami T."/>
            <person name="Kashiwagi K."/>
            <person name="Fujiwake S."/>
            <person name="Inoue K."/>
            <person name="Togawa Y."/>
            <person name="Izawa M."/>
            <person name="Ohara E."/>
            <person name="Watahiki M."/>
            <person name="Yoneda Y."/>
            <person name="Ishikawa T."/>
            <person name="Ozawa K."/>
            <person name="Tanaka T."/>
            <person name="Matsuura S."/>
            <person name="Kawai J."/>
            <person name="Okazaki Y."/>
            <person name="Muramatsu M."/>
            <person name="Inoue Y."/>
            <person name="Kira A."/>
            <person name="Hayashizaki Y."/>
        </authorList>
    </citation>
    <scope>NUCLEOTIDE SEQUENCE</scope>
    <source>
        <strain evidence="1">C57BL/6J</strain>
        <tissue evidence="1">Whole body</tissue>
    </source>
</reference>
<gene>
    <name evidence="2" type="primary">Gm10437</name>
</gene>
<evidence type="ECO:0000313" key="2">
    <source>
        <dbReference type="MGI" id="MGI:3642915"/>
    </source>
</evidence>
<reference evidence="1" key="1">
    <citation type="journal article" date="1999" name="Methods Enzymol.">
        <title>High-efficiency full-length cDNA cloning.</title>
        <authorList>
            <person name="Carninci P."/>
            <person name="Hayashizaki Y."/>
        </authorList>
    </citation>
    <scope>NUCLEOTIDE SEQUENCE</scope>
    <source>
        <strain evidence="1">C57BL/6J</strain>
        <tissue evidence="1">Whole body</tissue>
    </source>
</reference>
<reference evidence="1" key="4">
    <citation type="journal article" date="2001" name="Nature">
        <title>Functional annotation of a full-length mouse cDNA collection.</title>
        <authorList>
            <consortium name="The RIKEN Genome Exploration Research Group Phase II Team and the FANTOM Consortium"/>
        </authorList>
    </citation>
    <scope>NUCLEOTIDE SEQUENCE</scope>
    <source>
        <strain evidence="1">C57BL/6J</strain>
        <tissue evidence="1">Whole body</tissue>
    </source>
</reference>